<proteinExistence type="predicted"/>
<evidence type="ECO:0000313" key="1">
    <source>
        <dbReference type="EMBL" id="GAH59773.1"/>
    </source>
</evidence>
<protein>
    <submittedName>
        <fullName evidence="1">Uncharacterized protein</fullName>
    </submittedName>
</protein>
<name>X1IQE3_9ZZZZ</name>
<reference evidence="1" key="1">
    <citation type="journal article" date="2014" name="Front. Microbiol.">
        <title>High frequency of phylogenetically diverse reductive dehalogenase-homologous genes in deep subseafloor sedimentary metagenomes.</title>
        <authorList>
            <person name="Kawai M."/>
            <person name="Futagami T."/>
            <person name="Toyoda A."/>
            <person name="Takaki Y."/>
            <person name="Nishi S."/>
            <person name="Hori S."/>
            <person name="Arai W."/>
            <person name="Tsubouchi T."/>
            <person name="Morono Y."/>
            <person name="Uchiyama I."/>
            <person name="Ito T."/>
            <person name="Fujiyama A."/>
            <person name="Inagaki F."/>
            <person name="Takami H."/>
        </authorList>
    </citation>
    <scope>NUCLEOTIDE SEQUENCE</scope>
    <source>
        <strain evidence="1">Expedition CK06-06</strain>
    </source>
</reference>
<sequence>MGTINQEERLEGTFLDGDSSGIEKLLRDHFFVVGLEEIDNPLPDALVRGILELDIELDVPLDVKTVVGSPPFAADFP</sequence>
<dbReference type="AlphaFoldDB" id="X1IQE3"/>
<organism evidence="1">
    <name type="scientific">marine sediment metagenome</name>
    <dbReference type="NCBI Taxonomy" id="412755"/>
    <lineage>
        <taxon>unclassified sequences</taxon>
        <taxon>metagenomes</taxon>
        <taxon>ecological metagenomes</taxon>
    </lineage>
</organism>
<accession>X1IQE3</accession>
<comment type="caution">
    <text evidence="1">The sequence shown here is derived from an EMBL/GenBank/DDBJ whole genome shotgun (WGS) entry which is preliminary data.</text>
</comment>
<gene>
    <name evidence="1" type="ORF">S03H2_30924</name>
</gene>
<dbReference type="EMBL" id="BARU01018730">
    <property type="protein sequence ID" value="GAH59773.1"/>
    <property type="molecule type" value="Genomic_DNA"/>
</dbReference>
<feature type="non-terminal residue" evidence="1">
    <location>
        <position position="77"/>
    </location>
</feature>